<name>A0A0J6SUL7_9HYPH</name>
<organism evidence="2 3">
    <name type="scientific">Methylobacterium tarhaniae</name>
    <dbReference type="NCBI Taxonomy" id="1187852"/>
    <lineage>
        <taxon>Bacteria</taxon>
        <taxon>Pseudomonadati</taxon>
        <taxon>Pseudomonadota</taxon>
        <taxon>Alphaproteobacteria</taxon>
        <taxon>Hyphomicrobiales</taxon>
        <taxon>Methylobacteriaceae</taxon>
        <taxon>Methylobacterium</taxon>
    </lineage>
</organism>
<dbReference type="RefSeq" id="WP_048451943.1">
    <property type="nucleotide sequence ID" value="NZ_JBNNPJ010000036.1"/>
</dbReference>
<proteinExistence type="predicted"/>
<evidence type="ECO:0000313" key="3">
    <source>
        <dbReference type="Proteomes" id="UP000036449"/>
    </source>
</evidence>
<evidence type="ECO:0000256" key="1">
    <source>
        <dbReference type="SAM" id="MobiDB-lite"/>
    </source>
</evidence>
<dbReference type="Proteomes" id="UP000036449">
    <property type="component" value="Unassembled WGS sequence"/>
</dbReference>
<keyword evidence="3" id="KW-1185">Reference proteome</keyword>
<feature type="region of interest" description="Disordered" evidence="1">
    <location>
        <begin position="77"/>
        <end position="104"/>
    </location>
</feature>
<protein>
    <recommendedName>
        <fullName evidence="4">PIN domain-containing protein</fullName>
    </recommendedName>
</protein>
<dbReference type="PATRIC" id="fig|1187852.3.peg.463"/>
<dbReference type="AlphaFoldDB" id="A0A0J6SUL7"/>
<gene>
    <name evidence="2" type="ORF">VQ03_16320</name>
</gene>
<evidence type="ECO:0008006" key="4">
    <source>
        <dbReference type="Google" id="ProtNLM"/>
    </source>
</evidence>
<accession>A0A0J6SUL7</accession>
<dbReference type="OrthoDB" id="211933at2"/>
<sequence>MRPEIVNVLADANVLWSPQLRNLFLQLAHQDVFHIFWTDLVIEEWLRNIEPDQRARCEAGTVPLMRRHFPEAWLPAMTPTPFGTTDPKDPTSQPPPSTWLRQCW</sequence>
<comment type="caution">
    <text evidence="2">The sequence shown here is derived from an EMBL/GenBank/DDBJ whole genome shotgun (WGS) entry which is preliminary data.</text>
</comment>
<evidence type="ECO:0000313" key="2">
    <source>
        <dbReference type="EMBL" id="KMO38975.1"/>
    </source>
</evidence>
<dbReference type="EMBL" id="LABZ01000115">
    <property type="protein sequence ID" value="KMO38975.1"/>
    <property type="molecule type" value="Genomic_DNA"/>
</dbReference>
<reference evidence="2 3" key="1">
    <citation type="submission" date="2015-03" db="EMBL/GenBank/DDBJ databases">
        <title>Genome sequencing of Methylobacterium tarhaniae DSM 25844.</title>
        <authorList>
            <person name="Chaudhry V."/>
            <person name="Patil P.B."/>
        </authorList>
    </citation>
    <scope>NUCLEOTIDE SEQUENCE [LARGE SCALE GENOMIC DNA]</scope>
    <source>
        <strain evidence="2 3">DSM 25844</strain>
    </source>
</reference>